<dbReference type="Pfam" id="PF26634">
    <property type="entry name" value="DUF8207"/>
    <property type="match status" value="1"/>
</dbReference>
<dbReference type="HOGENOM" id="CLU_1009410_0_0_1"/>
<dbReference type="PANTHER" id="PTHR35374">
    <property type="entry name" value="CYCLIN-DEPENDENT KINASE 11A-LIKE"/>
    <property type="match status" value="1"/>
</dbReference>
<dbReference type="EMBL" id="ACPB03034734">
    <property type="status" value="NOT_ANNOTATED_CDS"/>
    <property type="molecule type" value="Genomic_DNA"/>
</dbReference>
<dbReference type="AlphaFoldDB" id="T1HDX3"/>
<dbReference type="EnsemblMetazoa" id="RPRC002245-RA">
    <property type="protein sequence ID" value="RPRC002245-PA"/>
    <property type="gene ID" value="RPRC002245"/>
</dbReference>
<name>T1HDX3_RHOPR</name>
<dbReference type="InterPro" id="IPR058520">
    <property type="entry name" value="DUF8207"/>
</dbReference>
<evidence type="ECO:0000259" key="1">
    <source>
        <dbReference type="Pfam" id="PF26634"/>
    </source>
</evidence>
<protein>
    <recommendedName>
        <fullName evidence="1">DUF8207 domain-containing protein</fullName>
    </recommendedName>
</protein>
<proteinExistence type="predicted"/>
<feature type="domain" description="DUF8207" evidence="1">
    <location>
        <begin position="159"/>
        <end position="199"/>
    </location>
</feature>
<accession>T1HDX3</accession>
<dbReference type="VEuPathDB" id="VectorBase:RPRC002245"/>
<dbReference type="InParanoid" id="T1HDX3"/>
<keyword evidence="3" id="KW-1185">Reference proteome</keyword>
<organism evidence="2 3">
    <name type="scientific">Rhodnius prolixus</name>
    <name type="common">Triatomid bug</name>
    <dbReference type="NCBI Taxonomy" id="13249"/>
    <lineage>
        <taxon>Eukaryota</taxon>
        <taxon>Metazoa</taxon>
        <taxon>Ecdysozoa</taxon>
        <taxon>Arthropoda</taxon>
        <taxon>Hexapoda</taxon>
        <taxon>Insecta</taxon>
        <taxon>Pterygota</taxon>
        <taxon>Neoptera</taxon>
        <taxon>Paraneoptera</taxon>
        <taxon>Hemiptera</taxon>
        <taxon>Heteroptera</taxon>
        <taxon>Panheteroptera</taxon>
        <taxon>Cimicomorpha</taxon>
        <taxon>Reduviidae</taxon>
        <taxon>Triatominae</taxon>
        <taxon>Rhodnius</taxon>
    </lineage>
</organism>
<evidence type="ECO:0000313" key="2">
    <source>
        <dbReference type="EnsemblMetazoa" id="RPRC002245-PA"/>
    </source>
</evidence>
<sequence>MDPKVTQHLIKTSKSLREKFKSLKRGLQLSQQDLERSLKPITKPLQELVEQNKKRSKKAALKSDASTSTTSLEEYVKLPLKEEEEVKLPLKASTPIPRKDVLDIKMEEETFEDDDSPLEQIKQIHSKEELEKSLEEVEDIGSLIKPYLLKHMTSDTKDLDDRYGIRVLPTGGMTIGNAQVAIEDNDINVNGNWYKGTPGNEKPLSASKEFKYKNIIAPLFYHSMGEQLAQPYFTPSSTADQVTRAPPTTIATKPIQRRYGLRHTGTTTSGKGMDVR</sequence>
<dbReference type="PANTHER" id="PTHR35374:SF1">
    <property type="entry name" value="PROTEIN KINASE DOMAIN-CONTAINING PROTEIN"/>
    <property type="match status" value="1"/>
</dbReference>
<dbReference type="Proteomes" id="UP000015103">
    <property type="component" value="Unassembled WGS sequence"/>
</dbReference>
<evidence type="ECO:0000313" key="3">
    <source>
        <dbReference type="Proteomes" id="UP000015103"/>
    </source>
</evidence>
<reference evidence="2" key="1">
    <citation type="submission" date="2015-05" db="UniProtKB">
        <authorList>
            <consortium name="EnsemblMetazoa"/>
        </authorList>
    </citation>
    <scope>IDENTIFICATION</scope>
</reference>